<organism evidence="1">
    <name type="scientific">Brassica oleracea</name>
    <name type="common">Wild cabbage</name>
    <dbReference type="NCBI Taxonomy" id="3712"/>
    <lineage>
        <taxon>Eukaryota</taxon>
        <taxon>Viridiplantae</taxon>
        <taxon>Streptophyta</taxon>
        <taxon>Embryophyta</taxon>
        <taxon>Tracheophyta</taxon>
        <taxon>Spermatophyta</taxon>
        <taxon>Magnoliopsida</taxon>
        <taxon>eudicotyledons</taxon>
        <taxon>Gunneridae</taxon>
        <taxon>Pentapetalae</taxon>
        <taxon>rosids</taxon>
        <taxon>malvids</taxon>
        <taxon>Brassicales</taxon>
        <taxon>Brassicaceae</taxon>
        <taxon>Brassiceae</taxon>
        <taxon>Brassica</taxon>
    </lineage>
</organism>
<name>A0A3P6DWK9_BRAOL</name>
<proteinExistence type="predicted"/>
<evidence type="ECO:0000313" key="1">
    <source>
        <dbReference type="EMBL" id="VDD24842.1"/>
    </source>
</evidence>
<accession>A0A3P6DWK9</accession>
<dbReference type="EMBL" id="LR031874">
    <property type="protein sequence ID" value="VDD24842.1"/>
    <property type="molecule type" value="Genomic_DNA"/>
</dbReference>
<dbReference type="AlphaFoldDB" id="A0A3P6DWK9"/>
<reference evidence="1" key="1">
    <citation type="submission" date="2018-11" db="EMBL/GenBank/DDBJ databases">
        <authorList>
            <consortium name="Genoscope - CEA"/>
            <person name="William W."/>
        </authorList>
    </citation>
    <scope>NUCLEOTIDE SEQUENCE</scope>
</reference>
<gene>
    <name evidence="1" type="ORF">BOLC2T10379H</name>
</gene>
<protein>
    <submittedName>
        <fullName evidence="1">Uncharacterized protein</fullName>
    </submittedName>
</protein>
<sequence>MYSIQTSRCGALDSTCSVRRRRLLCCSAKKKKTQTVCDDSGGERRDDSEERRGWYSGDGIYARRSSRCRNKEDEDLMQTRVSKTRSHLRSRKIAFGV</sequence>